<sequence length="218" mass="24593">MDKIFKEKISEYNIPQNCSIVNYRRGSAPIATGKLFIWINNNYLCFFPAIEQNNEEEYTQFRIPYKDIKYFTTQGSISKETKITGGGGNLGGSSIGGAIIGGIIAGGIGAIIGSRKEGRIEPIKTEIITHDNRETILYYYVGSEKKSMIFDYSDYITFIEIIPEKEYNNIINLQISNSPESPIVAQLKTLVKLKDEGLITENEFIEKRDILLNKILQS</sequence>
<dbReference type="AlphaFoldDB" id="A0A1G7WJM7"/>
<reference evidence="1 2" key="1">
    <citation type="submission" date="2016-10" db="EMBL/GenBank/DDBJ databases">
        <authorList>
            <person name="de Groot N.N."/>
        </authorList>
    </citation>
    <scope>NUCLEOTIDE SEQUENCE [LARGE SCALE GENOMIC DNA]</scope>
    <source>
        <strain evidence="1 2">DSM 569</strain>
    </source>
</reference>
<dbReference type="Proteomes" id="UP000183404">
    <property type="component" value="Unassembled WGS sequence"/>
</dbReference>
<proteinExistence type="predicted"/>
<evidence type="ECO:0008006" key="3">
    <source>
        <dbReference type="Google" id="ProtNLM"/>
    </source>
</evidence>
<name>A0A1G7WJM7_THETY</name>
<protein>
    <recommendedName>
        <fullName evidence="3">Short C-terminal domain-containing protein</fullName>
    </recommendedName>
</protein>
<dbReference type="EMBL" id="FNBS01000123">
    <property type="protein sequence ID" value="SDG72155.1"/>
    <property type="molecule type" value="Genomic_DNA"/>
</dbReference>
<organism evidence="1 2">
    <name type="scientific">Thermoanaerobacter thermohydrosulfuricus</name>
    <name type="common">Clostridium thermohydrosulfuricum</name>
    <dbReference type="NCBI Taxonomy" id="1516"/>
    <lineage>
        <taxon>Bacteria</taxon>
        <taxon>Bacillati</taxon>
        <taxon>Bacillota</taxon>
        <taxon>Clostridia</taxon>
        <taxon>Thermoanaerobacterales</taxon>
        <taxon>Thermoanaerobacteraceae</taxon>
        <taxon>Thermoanaerobacter</taxon>
    </lineage>
</organism>
<gene>
    <name evidence="1" type="ORF">SAMN04244560_02819</name>
</gene>
<dbReference type="RefSeq" id="WP_074592974.1">
    <property type="nucleotide sequence ID" value="NZ_FNBS01000123.1"/>
</dbReference>
<evidence type="ECO:0000313" key="2">
    <source>
        <dbReference type="Proteomes" id="UP000183404"/>
    </source>
</evidence>
<evidence type="ECO:0000313" key="1">
    <source>
        <dbReference type="EMBL" id="SDG72155.1"/>
    </source>
</evidence>
<accession>A0A1G7WJM7</accession>